<name>A0A840D7E4_9BACE</name>
<gene>
    <name evidence="3" type="ORF">GGR06_004232</name>
</gene>
<dbReference type="PROSITE" id="PS51379">
    <property type="entry name" value="4FE4S_FER_2"/>
    <property type="match status" value="2"/>
</dbReference>
<dbReference type="SUPFAM" id="SSF54862">
    <property type="entry name" value="4Fe-4S ferredoxins"/>
    <property type="match status" value="1"/>
</dbReference>
<dbReference type="Gene3D" id="3.30.70.20">
    <property type="match status" value="1"/>
</dbReference>
<dbReference type="EMBL" id="JACIER010000034">
    <property type="protein sequence ID" value="MBB4046398.1"/>
    <property type="molecule type" value="Genomic_DNA"/>
</dbReference>
<dbReference type="InterPro" id="IPR017896">
    <property type="entry name" value="4Fe4S_Fe-S-bd"/>
</dbReference>
<feature type="domain" description="4Fe-4S ferredoxin-type" evidence="2">
    <location>
        <begin position="62"/>
        <end position="92"/>
    </location>
</feature>
<keyword evidence="4" id="KW-1185">Reference proteome</keyword>
<evidence type="ECO:0000259" key="2">
    <source>
        <dbReference type="PROSITE" id="PS51379"/>
    </source>
</evidence>
<keyword evidence="1" id="KW-0472">Membrane</keyword>
<evidence type="ECO:0000313" key="4">
    <source>
        <dbReference type="Proteomes" id="UP000560658"/>
    </source>
</evidence>
<sequence length="93" mass="10648">MTKYIIIIASVVLLIIILSYFRNKRAKSKVIHVIDDNCSGCRACIKKCRHKALEILDNEEGRRVVLKNPQKCTACRDCIIACKFNALELVNRK</sequence>
<evidence type="ECO:0000256" key="1">
    <source>
        <dbReference type="SAM" id="Phobius"/>
    </source>
</evidence>
<evidence type="ECO:0000313" key="3">
    <source>
        <dbReference type="EMBL" id="MBB4046398.1"/>
    </source>
</evidence>
<protein>
    <submittedName>
        <fullName evidence="3">NAD-dependent dihydropyrimidine dehydrogenase PreA subunit</fullName>
    </submittedName>
</protein>
<reference evidence="3" key="1">
    <citation type="submission" date="2020-08" db="EMBL/GenBank/DDBJ databases">
        <title>Genomic Encyclopedia of Type Strains, Phase IV (KMG-IV): sequencing the most valuable type-strain genomes for metagenomic binning, comparative biology and taxonomic classification.</title>
        <authorList>
            <person name="Goeker M."/>
        </authorList>
    </citation>
    <scope>NUCLEOTIDE SEQUENCE [LARGE SCALE GENOMIC DNA]</scope>
    <source>
        <strain evidence="3">DSM 105720</strain>
    </source>
</reference>
<keyword evidence="1" id="KW-1133">Transmembrane helix</keyword>
<comment type="caution">
    <text evidence="3">The sequence shown here is derived from an EMBL/GenBank/DDBJ whole genome shotgun (WGS) entry which is preliminary data.</text>
</comment>
<keyword evidence="1" id="KW-0812">Transmembrane</keyword>
<dbReference type="RefSeq" id="WP_081741567.1">
    <property type="nucleotide sequence ID" value="NZ_JACIER010000034.1"/>
</dbReference>
<feature type="domain" description="4Fe-4S ferredoxin-type" evidence="2">
    <location>
        <begin position="29"/>
        <end position="58"/>
    </location>
</feature>
<proteinExistence type="predicted"/>
<dbReference type="Proteomes" id="UP000560658">
    <property type="component" value="Unassembled WGS sequence"/>
</dbReference>
<dbReference type="AlphaFoldDB" id="A0A840D7E4"/>
<dbReference type="Pfam" id="PF12838">
    <property type="entry name" value="Fer4_7"/>
    <property type="match status" value="1"/>
</dbReference>
<accession>A0A840D7E4</accession>
<feature type="transmembrane region" description="Helical" evidence="1">
    <location>
        <begin position="6"/>
        <end position="22"/>
    </location>
</feature>
<organism evidence="3 4">
    <name type="scientific">Bacteroides reticulotermitis</name>
    <dbReference type="NCBI Taxonomy" id="1133319"/>
    <lineage>
        <taxon>Bacteria</taxon>
        <taxon>Pseudomonadati</taxon>
        <taxon>Bacteroidota</taxon>
        <taxon>Bacteroidia</taxon>
        <taxon>Bacteroidales</taxon>
        <taxon>Bacteroidaceae</taxon>
        <taxon>Bacteroides</taxon>
    </lineage>
</organism>